<dbReference type="RefSeq" id="WP_379570565.1">
    <property type="nucleotide sequence ID" value="NZ_JBHSQK010000089.1"/>
</dbReference>
<dbReference type="InterPro" id="IPR020846">
    <property type="entry name" value="MFS_dom"/>
</dbReference>
<dbReference type="PROSITE" id="PS00216">
    <property type="entry name" value="SUGAR_TRANSPORT_1"/>
    <property type="match status" value="1"/>
</dbReference>
<keyword evidence="3 5" id="KW-1133">Transmembrane helix</keyword>
<feature type="transmembrane region" description="Helical" evidence="5">
    <location>
        <begin position="330"/>
        <end position="347"/>
    </location>
</feature>
<evidence type="ECO:0000256" key="4">
    <source>
        <dbReference type="ARBA" id="ARBA00023136"/>
    </source>
</evidence>
<dbReference type="CDD" id="cd17316">
    <property type="entry name" value="MFS_SV2_like"/>
    <property type="match status" value="1"/>
</dbReference>
<feature type="transmembrane region" description="Helical" evidence="5">
    <location>
        <begin position="150"/>
        <end position="170"/>
    </location>
</feature>
<dbReference type="EMBL" id="JBHSQK010000089">
    <property type="protein sequence ID" value="MFC5952038.1"/>
    <property type="molecule type" value="Genomic_DNA"/>
</dbReference>
<keyword evidence="8" id="KW-1185">Reference proteome</keyword>
<dbReference type="PANTHER" id="PTHR23508:SF10">
    <property type="entry name" value="CARBOXYLIC ACID TRANSPORTER PROTEIN HOMOLOG"/>
    <property type="match status" value="1"/>
</dbReference>
<dbReference type="InterPro" id="IPR005829">
    <property type="entry name" value="Sugar_transporter_CS"/>
</dbReference>
<protein>
    <submittedName>
        <fullName evidence="7">MFS transporter</fullName>
    </submittedName>
</protein>
<feature type="transmembrane region" description="Helical" evidence="5">
    <location>
        <begin position="89"/>
        <end position="108"/>
    </location>
</feature>
<dbReference type="PROSITE" id="PS50850">
    <property type="entry name" value="MFS"/>
    <property type="match status" value="1"/>
</dbReference>
<evidence type="ECO:0000313" key="7">
    <source>
        <dbReference type="EMBL" id="MFC5952038.1"/>
    </source>
</evidence>
<dbReference type="Pfam" id="PF00083">
    <property type="entry name" value="Sugar_tr"/>
    <property type="match status" value="1"/>
</dbReference>
<reference evidence="8" key="1">
    <citation type="journal article" date="2019" name="Int. J. Syst. Evol. Microbiol.">
        <title>The Global Catalogue of Microorganisms (GCM) 10K type strain sequencing project: providing services to taxonomists for standard genome sequencing and annotation.</title>
        <authorList>
            <consortium name="The Broad Institute Genomics Platform"/>
            <consortium name="The Broad Institute Genome Sequencing Center for Infectious Disease"/>
            <person name="Wu L."/>
            <person name="Ma J."/>
        </authorList>
    </citation>
    <scope>NUCLEOTIDE SEQUENCE [LARGE SCALE GENOMIC DNA]</scope>
    <source>
        <strain evidence="8">CGMCC 4.7397</strain>
    </source>
</reference>
<feature type="transmembrane region" description="Helical" evidence="5">
    <location>
        <begin position="176"/>
        <end position="197"/>
    </location>
</feature>
<feature type="transmembrane region" description="Helical" evidence="5">
    <location>
        <begin position="114"/>
        <end position="138"/>
    </location>
</feature>
<gene>
    <name evidence="7" type="ORF">ACFQH9_27615</name>
</gene>
<feature type="transmembrane region" description="Helical" evidence="5">
    <location>
        <begin position="296"/>
        <end position="318"/>
    </location>
</feature>
<evidence type="ECO:0000256" key="5">
    <source>
        <dbReference type="SAM" id="Phobius"/>
    </source>
</evidence>
<evidence type="ECO:0000313" key="8">
    <source>
        <dbReference type="Proteomes" id="UP001596119"/>
    </source>
</evidence>
<evidence type="ECO:0000259" key="6">
    <source>
        <dbReference type="PROSITE" id="PS50850"/>
    </source>
</evidence>
<dbReference type="Proteomes" id="UP001596119">
    <property type="component" value="Unassembled WGS sequence"/>
</dbReference>
<feature type="domain" description="Major facilitator superfamily (MFS) profile" evidence="6">
    <location>
        <begin position="23"/>
        <end position="441"/>
    </location>
</feature>
<accession>A0ABW1IGU7</accession>
<comment type="caution">
    <text evidence="7">The sequence shown here is derived from an EMBL/GenBank/DDBJ whole genome shotgun (WGS) entry which is preliminary data.</text>
</comment>
<feature type="transmembrane region" description="Helical" evidence="5">
    <location>
        <begin position="54"/>
        <end position="77"/>
    </location>
</feature>
<keyword evidence="4 5" id="KW-0472">Membrane</keyword>
<feature type="transmembrane region" description="Helical" evidence="5">
    <location>
        <begin position="394"/>
        <end position="413"/>
    </location>
</feature>
<dbReference type="InterPro" id="IPR036259">
    <property type="entry name" value="MFS_trans_sf"/>
</dbReference>
<dbReference type="SUPFAM" id="SSF103473">
    <property type="entry name" value="MFS general substrate transporter"/>
    <property type="match status" value="1"/>
</dbReference>
<feature type="transmembrane region" description="Helical" evidence="5">
    <location>
        <begin position="265"/>
        <end position="284"/>
    </location>
</feature>
<organism evidence="7 8">
    <name type="scientific">Pseudonocardia lutea</name>
    <dbReference type="NCBI Taxonomy" id="2172015"/>
    <lineage>
        <taxon>Bacteria</taxon>
        <taxon>Bacillati</taxon>
        <taxon>Actinomycetota</taxon>
        <taxon>Actinomycetes</taxon>
        <taxon>Pseudonocardiales</taxon>
        <taxon>Pseudonocardiaceae</taxon>
        <taxon>Pseudonocardia</taxon>
    </lineage>
</organism>
<evidence type="ECO:0000256" key="2">
    <source>
        <dbReference type="ARBA" id="ARBA00022692"/>
    </source>
</evidence>
<evidence type="ECO:0000256" key="1">
    <source>
        <dbReference type="ARBA" id="ARBA00004651"/>
    </source>
</evidence>
<feature type="transmembrane region" description="Helical" evidence="5">
    <location>
        <begin position="353"/>
        <end position="374"/>
    </location>
</feature>
<dbReference type="InterPro" id="IPR005828">
    <property type="entry name" value="MFS_sugar_transport-like"/>
</dbReference>
<dbReference type="Gene3D" id="1.20.1250.20">
    <property type="entry name" value="MFS general substrate transporter like domains"/>
    <property type="match status" value="1"/>
</dbReference>
<feature type="transmembrane region" description="Helical" evidence="5">
    <location>
        <begin position="419"/>
        <end position="437"/>
    </location>
</feature>
<name>A0ABW1IGU7_9PSEU</name>
<proteinExistence type="predicted"/>
<dbReference type="PANTHER" id="PTHR23508">
    <property type="entry name" value="CARBOXYLIC ACID TRANSPORTER PROTEIN HOMOLOG"/>
    <property type="match status" value="1"/>
</dbReference>
<keyword evidence="2 5" id="KW-0812">Transmembrane</keyword>
<evidence type="ECO:0000256" key="3">
    <source>
        <dbReference type="ARBA" id="ARBA00022989"/>
    </source>
</evidence>
<sequence>MMSPIQLSARLDRLPIGRFHRRVLLALAVAFVFEFGDLNTFAYAAPALQQHLHLTVADIALVTSAAFLGMFLGAVGGGRFADAVGRRRALLLSVTFFSVSSLLNAVVSTVPTLAVARLLTGIGLSAMTIAATAYLCEVMPARLRGRMQSAVMAIGLVGIPVMSFAARGIVPLGTETWRWVFVFGALGLLALPLIARLPESPRWLHRRGMEERAAAVVDRIEKATGADPGSLPPLPALSPVPDAVPCAPRAGYRALFRGALGRRTLMLAAVWIFQTLGFYGFVAWVPTLLAAHGFDLVHSLTFSALTTLGAVPGALLAWPLSDRFGRRTPIALIATGIAACGLAYGLTFNPVAIVVFGFLVNALTQTFAALLYAYTPELFPTELRSSGNGLVYGIGRLANILGPMVVAAVFGSFGYSPVFVYIAGCWAVVALTVALFGPRTGLQQLENLHSAESAPARPVPPGSPVPAAR</sequence>
<comment type="subcellular location">
    <subcellularLocation>
        <location evidence="1">Cell membrane</location>
        <topology evidence="1">Multi-pass membrane protein</topology>
    </subcellularLocation>
</comment>